<dbReference type="Proteomes" id="UP000887566">
    <property type="component" value="Unplaced"/>
</dbReference>
<sequence length="113" mass="11220">DGLSSPDAAKEQPSNAEQIPQESAASKSDAEAPTEGAAPVGAQSDAQSENVRSASSSLTAQARATVEGESPAEANAGGNAGAPEEESGGFAPIEIATDKPKVIWPPGVQPIQP</sequence>
<dbReference type="WBParaSite" id="PSAMB.scaffold8099size6633.g30977.t1">
    <property type="protein sequence ID" value="PSAMB.scaffold8099size6633.g30977.t1"/>
    <property type="gene ID" value="PSAMB.scaffold8099size6633.g30977"/>
</dbReference>
<evidence type="ECO:0000313" key="2">
    <source>
        <dbReference type="Proteomes" id="UP000887566"/>
    </source>
</evidence>
<protein>
    <submittedName>
        <fullName evidence="3">Uncharacterized protein</fullName>
    </submittedName>
</protein>
<evidence type="ECO:0000313" key="3">
    <source>
        <dbReference type="WBParaSite" id="PSAMB.scaffold8099size6633.g30977.t1"/>
    </source>
</evidence>
<accession>A0A914XJF0</accession>
<keyword evidence="2" id="KW-1185">Reference proteome</keyword>
<feature type="compositionally biased region" description="Low complexity" evidence="1">
    <location>
        <begin position="67"/>
        <end position="77"/>
    </location>
</feature>
<name>A0A914XJF0_9BILA</name>
<feature type="compositionally biased region" description="Polar residues" evidence="1">
    <location>
        <begin position="44"/>
        <end position="62"/>
    </location>
</feature>
<reference evidence="3" key="1">
    <citation type="submission" date="2022-11" db="UniProtKB">
        <authorList>
            <consortium name="WormBaseParasite"/>
        </authorList>
    </citation>
    <scope>IDENTIFICATION</scope>
</reference>
<dbReference type="AlphaFoldDB" id="A0A914XJF0"/>
<feature type="region of interest" description="Disordered" evidence="1">
    <location>
        <begin position="1"/>
        <end position="113"/>
    </location>
</feature>
<organism evidence="2 3">
    <name type="scientific">Plectus sambesii</name>
    <dbReference type="NCBI Taxonomy" id="2011161"/>
    <lineage>
        <taxon>Eukaryota</taxon>
        <taxon>Metazoa</taxon>
        <taxon>Ecdysozoa</taxon>
        <taxon>Nematoda</taxon>
        <taxon>Chromadorea</taxon>
        <taxon>Plectida</taxon>
        <taxon>Plectina</taxon>
        <taxon>Plectoidea</taxon>
        <taxon>Plectidae</taxon>
        <taxon>Plectus</taxon>
    </lineage>
</organism>
<proteinExistence type="predicted"/>
<evidence type="ECO:0000256" key="1">
    <source>
        <dbReference type="SAM" id="MobiDB-lite"/>
    </source>
</evidence>
<feature type="compositionally biased region" description="Polar residues" evidence="1">
    <location>
        <begin position="12"/>
        <end position="26"/>
    </location>
</feature>